<dbReference type="EMBL" id="UGOD01000001">
    <property type="protein sequence ID" value="STX52723.1"/>
    <property type="molecule type" value="Genomic_DNA"/>
</dbReference>
<dbReference type="AlphaFoldDB" id="A0A378JR50"/>
<keyword evidence="3" id="KW-1185">Reference proteome</keyword>
<evidence type="ECO:0000256" key="1">
    <source>
        <dbReference type="SAM" id="MobiDB-lite"/>
    </source>
</evidence>
<evidence type="ECO:0000313" key="3">
    <source>
        <dbReference type="Proteomes" id="UP000254794"/>
    </source>
</evidence>
<dbReference type="OrthoDB" id="5645946at2"/>
<accession>A0A378JR50</accession>
<dbReference type="RefSeq" id="WP_115332252.1">
    <property type="nucleotide sequence ID" value="NZ_CAAAHP010000003.1"/>
</dbReference>
<gene>
    <name evidence="2" type="ORF">NCTC13316_02846</name>
</gene>
<feature type="region of interest" description="Disordered" evidence="1">
    <location>
        <begin position="185"/>
        <end position="207"/>
    </location>
</feature>
<evidence type="ECO:0000313" key="2">
    <source>
        <dbReference type="EMBL" id="STX52723.1"/>
    </source>
</evidence>
<dbReference type="Proteomes" id="UP000254794">
    <property type="component" value="Unassembled WGS sequence"/>
</dbReference>
<reference evidence="2 3" key="1">
    <citation type="submission" date="2018-06" db="EMBL/GenBank/DDBJ databases">
        <authorList>
            <consortium name="Pathogen Informatics"/>
            <person name="Doyle S."/>
        </authorList>
    </citation>
    <scope>NUCLEOTIDE SEQUENCE [LARGE SCALE GENOMIC DNA]</scope>
    <source>
        <strain evidence="2 3">NCTC13316</strain>
    </source>
</reference>
<proteinExistence type="predicted"/>
<sequence length="207" mass="23969">MANAIDISDPNFEQQMEEMRQRIVVDNYDDPVVLIERVYQLWWHWANFDLLIVNPVIEPISPPLIIEPELIGDNEYEFVYTILDWGHRLSTSKAQDMYTAGMSMCKLYFTIEKMIYLLIERLKSGGTNPETEVQVAFSGHEKAQRKAFESIINLNYNVVVTNFDPGAWGERYLKLVKTLNDRGYGYPSESPRQPYLQHASSGPKVSR</sequence>
<organism evidence="2 3">
    <name type="scientific">Legionella busanensis</name>
    <dbReference type="NCBI Taxonomy" id="190655"/>
    <lineage>
        <taxon>Bacteria</taxon>
        <taxon>Pseudomonadati</taxon>
        <taxon>Pseudomonadota</taxon>
        <taxon>Gammaproteobacteria</taxon>
        <taxon>Legionellales</taxon>
        <taxon>Legionellaceae</taxon>
        <taxon>Legionella</taxon>
    </lineage>
</organism>
<protein>
    <submittedName>
        <fullName evidence="2">Virulence protein</fullName>
    </submittedName>
</protein>
<name>A0A378JR50_9GAMM</name>